<dbReference type="Pfam" id="PF20153">
    <property type="entry name" value="DUF6535"/>
    <property type="match status" value="1"/>
</dbReference>
<organism evidence="4 5">
    <name type="scientific">Rhizoctonia solani</name>
    <dbReference type="NCBI Taxonomy" id="456999"/>
    <lineage>
        <taxon>Eukaryota</taxon>
        <taxon>Fungi</taxon>
        <taxon>Dikarya</taxon>
        <taxon>Basidiomycota</taxon>
        <taxon>Agaricomycotina</taxon>
        <taxon>Agaricomycetes</taxon>
        <taxon>Cantharellales</taxon>
        <taxon>Ceratobasidiaceae</taxon>
        <taxon>Rhizoctonia</taxon>
    </lineage>
</organism>
<accession>A0A8H3BNR0</accession>
<dbReference type="AlphaFoldDB" id="A0A8H3BNR0"/>
<dbReference type="EMBL" id="CAJMWX010001052">
    <property type="protein sequence ID" value="CAE6461354.1"/>
    <property type="molecule type" value="Genomic_DNA"/>
</dbReference>
<feature type="transmembrane region" description="Helical" evidence="2">
    <location>
        <begin position="244"/>
        <end position="265"/>
    </location>
</feature>
<feature type="region of interest" description="Disordered" evidence="1">
    <location>
        <begin position="1"/>
        <end position="24"/>
    </location>
</feature>
<gene>
    <name evidence="4" type="ORF">RDB_LOCUS89597</name>
</gene>
<evidence type="ECO:0000256" key="2">
    <source>
        <dbReference type="SAM" id="Phobius"/>
    </source>
</evidence>
<reference evidence="4" key="1">
    <citation type="submission" date="2021-01" db="EMBL/GenBank/DDBJ databases">
        <authorList>
            <person name="Kaushik A."/>
        </authorList>
    </citation>
    <scope>NUCLEOTIDE SEQUENCE</scope>
    <source>
        <strain evidence="4">AG4-R118</strain>
    </source>
</reference>
<evidence type="ECO:0000313" key="5">
    <source>
        <dbReference type="Proteomes" id="UP000663888"/>
    </source>
</evidence>
<feature type="domain" description="DUF6535" evidence="3">
    <location>
        <begin position="76"/>
        <end position="167"/>
    </location>
</feature>
<proteinExistence type="predicted"/>
<evidence type="ECO:0000313" key="4">
    <source>
        <dbReference type="EMBL" id="CAE6461354.1"/>
    </source>
</evidence>
<sequence length="905" mass="99888">MIPPRKLTRAKVEDEDEAESLNGENTALGLGLDSLSELRISRKQSEERGGLEPETTALRGAFDEYGGELARDARIWPTYVREAERWDEDMVDGWNRSLDVILVFAALFSAISSAFLIESAKNLQEDPAETAAASLQEMSILLRAIAQGQVVLNSTLPPDSTGFTPSSVAPKRIGLARSNVGQTVVLFVHVRPDRPAARSSPPKAAQTRRTGTLEDARNISVLAHIDAFVTEYTIFRLTIYLWDIHIGVAIPVLAITALTFIFYAMTTILPLGNAYCPYNTPLSHYIDFVLRKSLSRFRHCGFTQRFLARQYDSDAAADLTGSLSDQVTSRALGWLISHSQDERAVDVALQAIAGADPHMPVQPLIESNVVQRLATRFMVCFNIHPKTGFPFLNRMSSPDIASLYGRALSLVLSCAPDRFAVASELKTVTGTAPDKRPLLMDACFSCLYGQDIFRTNSNVAAFGAASMGMWREFWTRVEWTWPKSPITTSYNLLKKHARGKVTLHTSAIVALVNTIALEAARWLDPRDPEDRGHVAMLLVKLLAQSSLNYSDPVRPAIAVALASFTLAIHDYPGGTSKPSAESRMQRAQAVIQMYQAGPHRDDDYNELLVFGVLGLLKNPGSYGFNSEQVATVAALLRTTFKTDTNSASLPFLPPSFNLDDYLINTALVYLIPSSQGSYFVDEPARKELLEILTLPSHLWAHNEECYLAIADTLLHAKTDELKKACLVAIGSQWMHTPVTRLLRTLFNQGIFQKLIEIMKLNDPGLSPIAMIQLRTMVVQTLGCASDCSDSEKPILDIQFALERIEHSDLFPALASLFADPFGSSLIGPHHVEYWSQPLEALSQEFPREVVESNVLLIMADFYESTAKRSLAGPRLTQVGLGKVTAADRLRATNEGCMIASRESRL</sequence>
<keyword evidence="2" id="KW-0472">Membrane</keyword>
<evidence type="ECO:0000259" key="3">
    <source>
        <dbReference type="Pfam" id="PF20153"/>
    </source>
</evidence>
<dbReference type="Proteomes" id="UP000663888">
    <property type="component" value="Unassembled WGS sequence"/>
</dbReference>
<comment type="caution">
    <text evidence="4">The sequence shown here is derived from an EMBL/GenBank/DDBJ whole genome shotgun (WGS) entry which is preliminary data.</text>
</comment>
<dbReference type="InterPro" id="IPR045338">
    <property type="entry name" value="DUF6535"/>
</dbReference>
<keyword evidence="2" id="KW-1133">Transmembrane helix</keyword>
<evidence type="ECO:0000256" key="1">
    <source>
        <dbReference type="SAM" id="MobiDB-lite"/>
    </source>
</evidence>
<keyword evidence="2" id="KW-0812">Transmembrane</keyword>
<name>A0A8H3BNR0_9AGAM</name>
<protein>
    <recommendedName>
        <fullName evidence="3">DUF6535 domain-containing protein</fullName>
    </recommendedName>
</protein>